<dbReference type="AlphaFoldDB" id="A0A8J7PQ52"/>
<evidence type="ECO:0000313" key="1">
    <source>
        <dbReference type="EMBL" id="MBN8662282.1"/>
    </source>
</evidence>
<sequence>MNKETESMSWTEAHVVNPLSNVATDAYNALFVNTFGSVANKASQAIADRDVVKRADHSVVGKAEGFSKETVTQAAVSGVGLALVYVASGRAASGLIRSAMSITGAEAKVAAVAGAENAAKFSRTVMSDKTGQISGAVAYDGLRDVRNGETRLGNMAGSLTAFGIYEKFNPKLANLNFGAKIAGYGVLGAGGSASAKLVSDGVSGHLSSAQDIGNSMLTGAALNMALPGFQRAAGLGLSKLNDRIGRGNPVERDLQLNGLAGKSETLDDLAGKVASLRVKTGQETTSLRGKEVHLQGSGNAADRAHEFAHEWYLKSRKGEFDKVAQILRSGDEAKAYMEYRQLRLGGETYAHRMEAQVAKEVGDPRKVELSMERIAATKTPAGVTYDEQWRRDFERFKSSDGKVITEVDFHTVPSIAGVESMRELAMRDPKAMKQVMREEYYPGLKKAFPDKSEYEKLSTYYGYLTDRNGTWDAVALRGSNGKVIGGIQSQVIPVDGKVIKNAVWGEHIWLAPEARSFPNFRGLMTVAADRFRASGSQVAFMEFNDRAKMSLQEMIQDAKGGLSTEAREVIWGRFANKGLNIAHFKDGKIAPYAQPGMDGQAPVNYLTLAMISLRDGKNLAGTKLPTEDYLKLLRNAHGTLVDVHTDPTVLAYTKELQDRIARGDKTMTFARLSDTTVGRIVGRQF</sequence>
<gene>
    <name evidence="1" type="ORF">J0M35_18070</name>
</gene>
<reference evidence="1" key="1">
    <citation type="submission" date="2021-02" db="EMBL/GenBank/DDBJ databases">
        <title>Genome-Resolved Metagenomics of a Microbial Community Performing Photosynthetic Biological Nutrient Removal.</title>
        <authorList>
            <person name="Mcdaniel E.A."/>
        </authorList>
    </citation>
    <scope>NUCLEOTIDE SEQUENCE</scope>
    <source>
        <strain evidence="1">UWPOB_OBS1</strain>
    </source>
</reference>
<dbReference type="EMBL" id="JAFLCK010000035">
    <property type="protein sequence ID" value="MBN8662282.1"/>
    <property type="molecule type" value="Genomic_DNA"/>
</dbReference>
<dbReference type="Proteomes" id="UP000664277">
    <property type="component" value="Unassembled WGS sequence"/>
</dbReference>
<evidence type="ECO:0000313" key="2">
    <source>
        <dbReference type="Proteomes" id="UP000664277"/>
    </source>
</evidence>
<accession>A0A8J7PQ52</accession>
<name>A0A8J7PQ52_9BACT</name>
<organism evidence="1 2">
    <name type="scientific">Candidatus Obscuribacter phosphatis</name>
    <dbReference type="NCBI Taxonomy" id="1906157"/>
    <lineage>
        <taxon>Bacteria</taxon>
        <taxon>Bacillati</taxon>
        <taxon>Candidatus Melainabacteria</taxon>
        <taxon>Candidatus Obscuribacterales</taxon>
        <taxon>Candidatus Obscuribacteraceae</taxon>
        <taxon>Candidatus Obscuribacter</taxon>
    </lineage>
</organism>
<proteinExistence type="predicted"/>
<comment type="caution">
    <text evidence="1">The sequence shown here is derived from an EMBL/GenBank/DDBJ whole genome shotgun (WGS) entry which is preliminary data.</text>
</comment>
<protein>
    <submittedName>
        <fullName evidence="1">Uncharacterized protein</fullName>
    </submittedName>
</protein>